<keyword evidence="8" id="KW-1185">Reference proteome</keyword>
<keyword evidence="3 7" id="KW-0436">Ligase</keyword>
<dbReference type="Proteomes" id="UP000276542">
    <property type="component" value="Unassembled WGS sequence"/>
</dbReference>
<protein>
    <recommendedName>
        <fullName evidence="2">DNA ligase (ATP)</fullName>
        <ecNumber evidence="2">6.5.1.1</ecNumber>
    </recommendedName>
</protein>
<dbReference type="EC" id="6.5.1.1" evidence="2"/>
<dbReference type="InterPro" id="IPR012310">
    <property type="entry name" value="DNA_ligase_ATP-dep_cent"/>
</dbReference>
<dbReference type="Pfam" id="PF04679">
    <property type="entry name" value="DNA_ligase_A_C"/>
    <property type="match status" value="1"/>
</dbReference>
<evidence type="ECO:0000256" key="2">
    <source>
        <dbReference type="ARBA" id="ARBA00012727"/>
    </source>
</evidence>
<feature type="domain" description="ATP-dependent DNA ligase family profile" evidence="6">
    <location>
        <begin position="84"/>
        <end position="173"/>
    </location>
</feature>
<dbReference type="Gene3D" id="3.30.470.30">
    <property type="entry name" value="DNA ligase/mRNA capping enzyme"/>
    <property type="match status" value="1"/>
</dbReference>
<reference evidence="8" key="1">
    <citation type="submission" date="2018-09" db="EMBL/GenBank/DDBJ databases">
        <authorList>
            <person name="Zhu H."/>
        </authorList>
    </citation>
    <scope>NUCLEOTIDE SEQUENCE [LARGE SCALE GENOMIC DNA]</scope>
    <source>
        <strain evidence="8">K1W22B-1</strain>
    </source>
</reference>
<dbReference type="InterPro" id="IPR012340">
    <property type="entry name" value="NA-bd_OB-fold"/>
</dbReference>
<evidence type="ECO:0000256" key="4">
    <source>
        <dbReference type="ARBA" id="ARBA00034003"/>
    </source>
</evidence>
<evidence type="ECO:0000256" key="5">
    <source>
        <dbReference type="SAM" id="MobiDB-lite"/>
    </source>
</evidence>
<dbReference type="AlphaFoldDB" id="A0A3A5HDZ7"/>
<dbReference type="SUPFAM" id="SSF56091">
    <property type="entry name" value="DNA ligase/mRNA capping enzyme, catalytic domain"/>
    <property type="match status" value="1"/>
</dbReference>
<name>A0A3A5HDZ7_9ACTN</name>
<dbReference type="InterPro" id="IPR014146">
    <property type="entry name" value="LigD_ligase_dom"/>
</dbReference>
<dbReference type="InterPro" id="IPR050191">
    <property type="entry name" value="ATP-dep_DNA_ligase"/>
</dbReference>
<dbReference type="Gene3D" id="2.40.50.140">
    <property type="entry name" value="Nucleic acid-binding proteins"/>
    <property type="match status" value="1"/>
</dbReference>
<dbReference type="GO" id="GO:0005524">
    <property type="term" value="F:ATP binding"/>
    <property type="evidence" value="ECO:0007669"/>
    <property type="project" value="InterPro"/>
</dbReference>
<evidence type="ECO:0000313" key="7">
    <source>
        <dbReference type="EMBL" id="RJS47725.1"/>
    </source>
</evidence>
<evidence type="ECO:0000256" key="1">
    <source>
        <dbReference type="ARBA" id="ARBA00007572"/>
    </source>
</evidence>
<comment type="similarity">
    <text evidence="1">Belongs to the ATP-dependent DNA ligase family.</text>
</comment>
<gene>
    <name evidence="7" type="ORF">D4739_02255</name>
</gene>
<proteinExistence type="inferred from homology"/>
<dbReference type="NCBIfam" id="TIGR02779">
    <property type="entry name" value="NHEJ_ligase_lig"/>
    <property type="match status" value="1"/>
</dbReference>
<dbReference type="InterPro" id="IPR012309">
    <property type="entry name" value="DNA_ligase_ATP-dep_C"/>
</dbReference>
<dbReference type="PROSITE" id="PS50160">
    <property type="entry name" value="DNA_LIGASE_A3"/>
    <property type="match status" value="1"/>
</dbReference>
<dbReference type="GO" id="GO:0006281">
    <property type="term" value="P:DNA repair"/>
    <property type="evidence" value="ECO:0007669"/>
    <property type="project" value="InterPro"/>
</dbReference>
<evidence type="ECO:0000259" key="6">
    <source>
        <dbReference type="PROSITE" id="PS50160"/>
    </source>
</evidence>
<comment type="caution">
    <text evidence="7">The sequence shown here is derived from an EMBL/GenBank/DDBJ whole genome shotgun (WGS) entry which is preliminary data.</text>
</comment>
<dbReference type="EMBL" id="QYRP01000002">
    <property type="protein sequence ID" value="RJS47725.1"/>
    <property type="molecule type" value="Genomic_DNA"/>
</dbReference>
<dbReference type="CDD" id="cd07906">
    <property type="entry name" value="Adenylation_DNA_ligase_LigD_LigC"/>
    <property type="match status" value="1"/>
</dbReference>
<feature type="region of interest" description="Disordered" evidence="5">
    <location>
        <begin position="273"/>
        <end position="296"/>
    </location>
</feature>
<dbReference type="PANTHER" id="PTHR45674">
    <property type="entry name" value="DNA LIGASE 1/3 FAMILY MEMBER"/>
    <property type="match status" value="1"/>
</dbReference>
<comment type="catalytic activity">
    <reaction evidence="4">
        <text>ATP + (deoxyribonucleotide)n-3'-hydroxyl + 5'-phospho-(deoxyribonucleotide)m = (deoxyribonucleotide)n+m + AMP + diphosphate.</text>
        <dbReference type="EC" id="6.5.1.1"/>
    </reaction>
</comment>
<dbReference type="CDD" id="cd07971">
    <property type="entry name" value="OBF_DNA_ligase_LigD"/>
    <property type="match status" value="1"/>
</dbReference>
<sequence length="296" mass="32118">MPPMLATKGDRVPEGSDWVHEIKWDGIRSIVDVGPTGLQVFTRNGNERTREFPQLAALSSLGRTMLLDGELAAPDDVGRPTFGALQRGGQARLYVFDLLALDGRDLMPLPWHERRAELEALHLGDEHWVVPATYDDGELLLEATAAQGLEGIVSKRRSAAYRPGVRSREWLKFPHRPRRSVVIGGWRGEKGSDARLGALLVGEPTPEGLVFRGRVGSGLAGRAGVSLLPLLGAIARADSPFVTPIAKTDAVGTHWVEPVVVVDVESLGVTHDGRLRQPSYRGTRSDLTPADLEGQS</sequence>
<dbReference type="OrthoDB" id="9802472at2"/>
<dbReference type="Pfam" id="PF01068">
    <property type="entry name" value="DNA_ligase_A_M"/>
    <property type="match status" value="1"/>
</dbReference>
<evidence type="ECO:0000256" key="3">
    <source>
        <dbReference type="ARBA" id="ARBA00022598"/>
    </source>
</evidence>
<dbReference type="Gene3D" id="3.30.1490.70">
    <property type="match status" value="1"/>
</dbReference>
<evidence type="ECO:0000313" key="8">
    <source>
        <dbReference type="Proteomes" id="UP000276542"/>
    </source>
</evidence>
<dbReference type="SUPFAM" id="SSF50249">
    <property type="entry name" value="Nucleic acid-binding proteins"/>
    <property type="match status" value="1"/>
</dbReference>
<organism evidence="7 8">
    <name type="scientific">Nocardioides cavernaquae</name>
    <dbReference type="NCBI Taxonomy" id="2321396"/>
    <lineage>
        <taxon>Bacteria</taxon>
        <taxon>Bacillati</taxon>
        <taxon>Actinomycetota</taxon>
        <taxon>Actinomycetes</taxon>
        <taxon>Propionibacteriales</taxon>
        <taxon>Nocardioidaceae</taxon>
        <taxon>Nocardioides</taxon>
    </lineage>
</organism>
<accession>A0A3A5HDZ7</accession>
<dbReference type="GO" id="GO:0003910">
    <property type="term" value="F:DNA ligase (ATP) activity"/>
    <property type="evidence" value="ECO:0007669"/>
    <property type="project" value="UniProtKB-EC"/>
</dbReference>
<dbReference type="PANTHER" id="PTHR45674:SF4">
    <property type="entry name" value="DNA LIGASE 1"/>
    <property type="match status" value="1"/>
</dbReference>
<dbReference type="GO" id="GO:0006310">
    <property type="term" value="P:DNA recombination"/>
    <property type="evidence" value="ECO:0007669"/>
    <property type="project" value="InterPro"/>
</dbReference>